<feature type="region of interest" description="Disordered" evidence="1">
    <location>
        <begin position="1"/>
        <end position="38"/>
    </location>
</feature>
<feature type="compositionally biased region" description="Basic and acidic residues" evidence="1">
    <location>
        <begin position="26"/>
        <end position="38"/>
    </location>
</feature>
<evidence type="ECO:0000313" key="3">
    <source>
        <dbReference type="Proteomes" id="UP000324222"/>
    </source>
</evidence>
<sequence length="38" mass="4202">MRRKQTCTSLTGDSQHRRGSQGARRARLEDHPGAAHGD</sequence>
<evidence type="ECO:0000313" key="2">
    <source>
        <dbReference type="EMBL" id="MPD06149.1"/>
    </source>
</evidence>
<reference evidence="2 3" key="1">
    <citation type="submission" date="2019-05" db="EMBL/GenBank/DDBJ databases">
        <title>Another draft genome of Portunus trituberculatus and its Hox gene families provides insights of decapod evolution.</title>
        <authorList>
            <person name="Jeong J.-H."/>
            <person name="Song I."/>
            <person name="Kim S."/>
            <person name="Choi T."/>
            <person name="Kim D."/>
            <person name="Ryu S."/>
            <person name="Kim W."/>
        </authorList>
    </citation>
    <scope>NUCLEOTIDE SEQUENCE [LARGE SCALE GENOMIC DNA]</scope>
    <source>
        <tissue evidence="2">Muscle</tissue>
    </source>
</reference>
<protein>
    <submittedName>
        <fullName evidence="2">Uncharacterized protein</fullName>
    </submittedName>
</protein>
<organism evidence="2 3">
    <name type="scientific">Portunus trituberculatus</name>
    <name type="common">Swimming crab</name>
    <name type="synonym">Neptunus trituberculatus</name>
    <dbReference type="NCBI Taxonomy" id="210409"/>
    <lineage>
        <taxon>Eukaryota</taxon>
        <taxon>Metazoa</taxon>
        <taxon>Ecdysozoa</taxon>
        <taxon>Arthropoda</taxon>
        <taxon>Crustacea</taxon>
        <taxon>Multicrustacea</taxon>
        <taxon>Malacostraca</taxon>
        <taxon>Eumalacostraca</taxon>
        <taxon>Eucarida</taxon>
        <taxon>Decapoda</taxon>
        <taxon>Pleocyemata</taxon>
        <taxon>Brachyura</taxon>
        <taxon>Eubrachyura</taxon>
        <taxon>Portunoidea</taxon>
        <taxon>Portunidae</taxon>
        <taxon>Portuninae</taxon>
        <taxon>Portunus</taxon>
    </lineage>
</organism>
<keyword evidence="3" id="KW-1185">Reference proteome</keyword>
<dbReference type="Proteomes" id="UP000324222">
    <property type="component" value="Unassembled WGS sequence"/>
</dbReference>
<name>A0A5B7KLK2_PORTR</name>
<feature type="compositionally biased region" description="Polar residues" evidence="1">
    <location>
        <begin position="1"/>
        <end position="13"/>
    </location>
</feature>
<evidence type="ECO:0000256" key="1">
    <source>
        <dbReference type="SAM" id="MobiDB-lite"/>
    </source>
</evidence>
<gene>
    <name evidence="2" type="ORF">E2C01_101940</name>
</gene>
<accession>A0A5B7KLK2</accession>
<proteinExistence type="predicted"/>
<dbReference type="AlphaFoldDB" id="A0A5B7KLK2"/>
<dbReference type="EMBL" id="VSRR010149673">
    <property type="protein sequence ID" value="MPD06149.1"/>
    <property type="molecule type" value="Genomic_DNA"/>
</dbReference>
<comment type="caution">
    <text evidence="2">The sequence shown here is derived from an EMBL/GenBank/DDBJ whole genome shotgun (WGS) entry which is preliminary data.</text>
</comment>